<accession>A0A1I3SL62</accession>
<organism evidence="1 2">
    <name type="scientific">Aquamicrobium aerolatum DSM 21857</name>
    <dbReference type="NCBI Taxonomy" id="1121003"/>
    <lineage>
        <taxon>Bacteria</taxon>
        <taxon>Pseudomonadati</taxon>
        <taxon>Pseudomonadota</taxon>
        <taxon>Alphaproteobacteria</taxon>
        <taxon>Hyphomicrobiales</taxon>
        <taxon>Phyllobacteriaceae</taxon>
        <taxon>Aerobium</taxon>
    </lineage>
</organism>
<gene>
    <name evidence="1" type="ORF">SAMN03080618_03373</name>
</gene>
<dbReference type="InterPro" id="IPR054221">
    <property type="entry name" value="DUF6941"/>
</dbReference>
<protein>
    <recommendedName>
        <fullName evidence="3">DUF4352 domain-containing protein</fullName>
    </recommendedName>
</protein>
<dbReference type="Pfam" id="PF22091">
    <property type="entry name" value="DUF6941"/>
    <property type="match status" value="1"/>
</dbReference>
<dbReference type="AlphaFoldDB" id="A0A1I3SL62"/>
<dbReference type="RefSeq" id="WP_091524774.1">
    <property type="nucleotide sequence ID" value="NZ_FORF01000031.1"/>
</dbReference>
<dbReference type="Proteomes" id="UP000242763">
    <property type="component" value="Unassembled WGS sequence"/>
</dbReference>
<sequence>MGWRGETIFCDDIRIENTGKHILIGVYGVDLLPSFLPVNVTLGAWVRFSGLEKGQKRYSLRLKGPSGSEVLSLDGETEILRSDDPTIFSLLPIPVNIDQTGSITLEFGFDGEPCVEIGRLRVSPPQDFQDS</sequence>
<reference evidence="2" key="1">
    <citation type="submission" date="2016-10" db="EMBL/GenBank/DDBJ databases">
        <authorList>
            <person name="Varghese N."/>
            <person name="Submissions S."/>
        </authorList>
    </citation>
    <scope>NUCLEOTIDE SEQUENCE [LARGE SCALE GENOMIC DNA]</scope>
    <source>
        <strain evidence="2">DSM 21857</strain>
    </source>
</reference>
<keyword evidence="2" id="KW-1185">Reference proteome</keyword>
<dbReference type="EMBL" id="FORF01000031">
    <property type="protein sequence ID" value="SFJ58196.1"/>
    <property type="molecule type" value="Genomic_DNA"/>
</dbReference>
<evidence type="ECO:0008006" key="3">
    <source>
        <dbReference type="Google" id="ProtNLM"/>
    </source>
</evidence>
<evidence type="ECO:0000313" key="2">
    <source>
        <dbReference type="Proteomes" id="UP000242763"/>
    </source>
</evidence>
<evidence type="ECO:0000313" key="1">
    <source>
        <dbReference type="EMBL" id="SFJ58196.1"/>
    </source>
</evidence>
<proteinExistence type="predicted"/>
<name>A0A1I3SL62_9HYPH</name>
<dbReference type="OrthoDB" id="8377146at2"/>